<proteinExistence type="predicted"/>
<reference evidence="1" key="1">
    <citation type="submission" date="2021-01" db="EMBL/GenBank/DDBJ databases">
        <authorList>
            <person name="Corre E."/>
            <person name="Pelletier E."/>
            <person name="Niang G."/>
            <person name="Scheremetjew M."/>
            <person name="Finn R."/>
            <person name="Kale V."/>
            <person name="Holt S."/>
            <person name="Cochrane G."/>
            <person name="Meng A."/>
            <person name="Brown T."/>
            <person name="Cohen L."/>
        </authorList>
    </citation>
    <scope>NUCLEOTIDE SEQUENCE</scope>
    <source>
        <strain evidence="1">UTEXLB2642</strain>
    </source>
</reference>
<name>A0A7S0XBW7_9STRA</name>
<protein>
    <submittedName>
        <fullName evidence="1">Uncharacterized protein</fullName>
    </submittedName>
</protein>
<accession>A0A7S0XBW7</accession>
<dbReference type="EMBL" id="HBFD01001662">
    <property type="protein sequence ID" value="CAD8714899.1"/>
    <property type="molecule type" value="Transcribed_RNA"/>
</dbReference>
<organism evidence="1">
    <name type="scientific">Chromulina nebulosa</name>
    <dbReference type="NCBI Taxonomy" id="96789"/>
    <lineage>
        <taxon>Eukaryota</taxon>
        <taxon>Sar</taxon>
        <taxon>Stramenopiles</taxon>
        <taxon>Ochrophyta</taxon>
        <taxon>Chrysophyceae</taxon>
        <taxon>Chromulinales</taxon>
        <taxon>Chromulinaceae</taxon>
        <taxon>Chromulina</taxon>
    </lineage>
</organism>
<sequence>MLSEYYNFLDPLSYGYITFDKLHNWLINHMTLLTNQISNKLTKHSKKMKVKFTMNQVIPISTRALLNLMKRFDYYKSKEYIDDDNNDFDVYNLNDNSAKQIANEEHEDINSDIDDYESIQSTEISAIQTNKLEEIFNDDDEIDYEKQRGEDGFIGIGDEYGDDEIGRLLRKVIPR</sequence>
<dbReference type="AlphaFoldDB" id="A0A7S0XBW7"/>
<evidence type="ECO:0000313" key="1">
    <source>
        <dbReference type="EMBL" id="CAD8714899.1"/>
    </source>
</evidence>
<gene>
    <name evidence="1" type="ORF">CNEB1095_LOCUS1079</name>
</gene>